<feature type="region of interest" description="Disordered" evidence="11">
    <location>
        <begin position="141"/>
        <end position="177"/>
    </location>
</feature>
<dbReference type="GO" id="GO:0005743">
    <property type="term" value="C:mitochondrial inner membrane"/>
    <property type="evidence" value="ECO:0007669"/>
    <property type="project" value="UniProtKB-SubCell"/>
</dbReference>
<evidence type="ECO:0000256" key="8">
    <source>
        <dbReference type="ARBA" id="ARBA00023136"/>
    </source>
</evidence>
<dbReference type="PROSITE" id="PS50127">
    <property type="entry name" value="UBC_2"/>
    <property type="match status" value="1"/>
</dbReference>
<keyword evidence="4 10" id="KW-0479">Metal-binding</keyword>
<dbReference type="GO" id="GO:0004408">
    <property type="term" value="F:holocytochrome-c synthase activity"/>
    <property type="evidence" value="ECO:0007669"/>
    <property type="project" value="UniProtKB-EC"/>
</dbReference>
<keyword evidence="6 10" id="KW-0408">Iron</keyword>
<evidence type="ECO:0000256" key="10">
    <source>
        <dbReference type="RuleBase" id="RU363130"/>
    </source>
</evidence>
<evidence type="ECO:0000256" key="7">
    <source>
        <dbReference type="ARBA" id="ARBA00023128"/>
    </source>
</evidence>
<dbReference type="SUPFAM" id="SSF54495">
    <property type="entry name" value="UBC-like"/>
    <property type="match status" value="1"/>
</dbReference>
<dbReference type="PANTHER" id="PTHR12743:SF3">
    <property type="entry name" value="HOLOCYTOCHROME-C SYNTHASE"/>
    <property type="match status" value="1"/>
</dbReference>
<dbReference type="GO" id="GO:0046872">
    <property type="term" value="F:metal ion binding"/>
    <property type="evidence" value="ECO:0007669"/>
    <property type="project" value="UniProtKB-KW"/>
</dbReference>
<organism evidence="14 15">
    <name type="scientific">Aspergillus versicolor CBS 583.65</name>
    <dbReference type="NCBI Taxonomy" id="1036611"/>
    <lineage>
        <taxon>Eukaryota</taxon>
        <taxon>Fungi</taxon>
        <taxon>Dikarya</taxon>
        <taxon>Ascomycota</taxon>
        <taxon>Pezizomycotina</taxon>
        <taxon>Eurotiomycetes</taxon>
        <taxon>Eurotiomycetidae</taxon>
        <taxon>Eurotiales</taxon>
        <taxon>Aspergillaceae</taxon>
        <taxon>Aspergillus</taxon>
        <taxon>Aspergillus subgen. Nidulantes</taxon>
    </lineage>
</organism>
<dbReference type="STRING" id="1036611.A0A1L9PZH2"/>
<keyword evidence="3 10" id="KW-0349">Heme</keyword>
<comment type="subcellular location">
    <subcellularLocation>
        <location evidence="1 10">Mitochondrion inner membrane</location>
    </subcellularLocation>
</comment>
<keyword evidence="12" id="KW-1133">Transmembrane helix</keyword>
<evidence type="ECO:0000256" key="3">
    <source>
        <dbReference type="ARBA" id="ARBA00022617"/>
    </source>
</evidence>
<feature type="transmembrane region" description="Helical" evidence="12">
    <location>
        <begin position="197"/>
        <end position="219"/>
    </location>
</feature>
<evidence type="ECO:0000256" key="11">
    <source>
        <dbReference type="SAM" id="MobiDB-lite"/>
    </source>
</evidence>
<dbReference type="Proteomes" id="UP000184073">
    <property type="component" value="Unassembled WGS sequence"/>
</dbReference>
<keyword evidence="12" id="KW-0812">Transmembrane</keyword>
<keyword evidence="15" id="KW-1185">Reference proteome</keyword>
<dbReference type="GeneID" id="63730715"/>
<comment type="catalytic activity">
    <reaction evidence="10">
        <text>holo-[cytochrome c] = apo-[cytochrome c] + heme b</text>
        <dbReference type="Rhea" id="RHEA:22648"/>
        <dbReference type="Rhea" id="RHEA-COMP:10725"/>
        <dbReference type="Rhea" id="RHEA-COMP:10726"/>
        <dbReference type="ChEBI" id="CHEBI:29950"/>
        <dbReference type="ChEBI" id="CHEBI:60344"/>
        <dbReference type="ChEBI" id="CHEBI:83739"/>
        <dbReference type="EC" id="4.4.1.17"/>
    </reaction>
</comment>
<comment type="similarity">
    <text evidence="2 10">Belongs to the cytochrome c-type heme lyase family.</text>
</comment>
<keyword evidence="9 10" id="KW-0456">Lyase</keyword>
<evidence type="ECO:0000256" key="6">
    <source>
        <dbReference type="ARBA" id="ARBA00023004"/>
    </source>
</evidence>
<dbReference type="InterPro" id="IPR000511">
    <property type="entry name" value="Holocyt_c/c1_synthase"/>
</dbReference>
<dbReference type="EC" id="4.4.1.17" evidence="10"/>
<keyword evidence="5 10" id="KW-0999">Mitochondrion inner membrane</keyword>
<evidence type="ECO:0000256" key="12">
    <source>
        <dbReference type="SAM" id="Phobius"/>
    </source>
</evidence>
<evidence type="ECO:0000259" key="13">
    <source>
        <dbReference type="PROSITE" id="PS50127"/>
    </source>
</evidence>
<feature type="region of interest" description="Disordered" evidence="11">
    <location>
        <begin position="226"/>
        <end position="294"/>
    </location>
</feature>
<dbReference type="AlphaFoldDB" id="A0A1L9PZH2"/>
<sequence>MFPPEYPFAPPAIRMHTPSGRFQPSSRLCLSISDFHPKSFNPAWEVSTILIGLLSFMTSEEMTTGSVSASEAERRVLSARSRWWNSTGGGTHITSTPGVTPTSRGINNVKAGDGGLKFRAEWPELDQENWKWLKENRIDTATGQLRPDPNAGSSRCSPETSALRRRPNGSGPGLGVVMDGGNAAREVGQTWIQRNKVWVGLAVFICYYLLPFIMGWFWADSQPQPLGRTHPASSDAAPPPGCPMHAPDSTPKPPTAVPQTSSACPVRPSDSPFFVAPKSTSSPQPAPATETRQSTLSKLNPLNYMFASLSQERAPNQTVDLGVDREVSSIPRGDSDGNWEYPSPQQMYNAMLRKGYTDTPQDAVEAMVAVHNFLNEGAWNEIVDWERIFSKGLANGWEKCRRGEENITLELAKEEYYGTPNSTPPRLVKFQGRPQELTPKAQILQALGRLYPAKFGTPPPFDRHDWYVMRETSLGPREVRYVIDYYSGPPEPTGEPVFYLDIRPALDSPTAAVERLMRWGGDVWWRASGGVVRNNNGN</sequence>
<comment type="function">
    <text evidence="10">Lyase that catalyzes the covalent linking of the heme group to the cytochrome C apoprotein to produce the mature functional cytochrome.</text>
</comment>
<proteinExistence type="inferred from homology"/>
<dbReference type="EMBL" id="KV878135">
    <property type="protein sequence ID" value="OJJ06865.1"/>
    <property type="molecule type" value="Genomic_DNA"/>
</dbReference>
<keyword evidence="8 10" id="KW-0472">Membrane</keyword>
<reference evidence="15" key="1">
    <citation type="journal article" date="2017" name="Genome Biol.">
        <title>Comparative genomics reveals high biological diversity and specific adaptations in the industrially and medically important fungal genus Aspergillus.</title>
        <authorList>
            <person name="de Vries R.P."/>
            <person name="Riley R."/>
            <person name="Wiebenga A."/>
            <person name="Aguilar-Osorio G."/>
            <person name="Amillis S."/>
            <person name="Uchima C.A."/>
            <person name="Anderluh G."/>
            <person name="Asadollahi M."/>
            <person name="Askin M."/>
            <person name="Barry K."/>
            <person name="Battaglia E."/>
            <person name="Bayram O."/>
            <person name="Benocci T."/>
            <person name="Braus-Stromeyer S.A."/>
            <person name="Caldana C."/>
            <person name="Canovas D."/>
            <person name="Cerqueira G.C."/>
            <person name="Chen F."/>
            <person name="Chen W."/>
            <person name="Choi C."/>
            <person name="Clum A."/>
            <person name="Dos Santos R.A."/>
            <person name="Damasio A.R."/>
            <person name="Diallinas G."/>
            <person name="Emri T."/>
            <person name="Fekete E."/>
            <person name="Flipphi M."/>
            <person name="Freyberg S."/>
            <person name="Gallo A."/>
            <person name="Gournas C."/>
            <person name="Habgood R."/>
            <person name="Hainaut M."/>
            <person name="Harispe M.L."/>
            <person name="Henrissat B."/>
            <person name="Hilden K.S."/>
            <person name="Hope R."/>
            <person name="Hossain A."/>
            <person name="Karabika E."/>
            <person name="Karaffa L."/>
            <person name="Karanyi Z."/>
            <person name="Krasevec N."/>
            <person name="Kuo A."/>
            <person name="Kusch H."/>
            <person name="LaButti K."/>
            <person name="Lagendijk E.L."/>
            <person name="Lapidus A."/>
            <person name="Levasseur A."/>
            <person name="Lindquist E."/>
            <person name="Lipzen A."/>
            <person name="Logrieco A.F."/>
            <person name="MacCabe A."/>
            <person name="Maekelae M.R."/>
            <person name="Malavazi I."/>
            <person name="Melin P."/>
            <person name="Meyer V."/>
            <person name="Mielnichuk N."/>
            <person name="Miskei M."/>
            <person name="Molnar A.P."/>
            <person name="Mule G."/>
            <person name="Ngan C.Y."/>
            <person name="Orejas M."/>
            <person name="Orosz E."/>
            <person name="Ouedraogo J.P."/>
            <person name="Overkamp K.M."/>
            <person name="Park H.-S."/>
            <person name="Perrone G."/>
            <person name="Piumi F."/>
            <person name="Punt P.J."/>
            <person name="Ram A.F."/>
            <person name="Ramon A."/>
            <person name="Rauscher S."/>
            <person name="Record E."/>
            <person name="Riano-Pachon D.M."/>
            <person name="Robert V."/>
            <person name="Roehrig J."/>
            <person name="Ruller R."/>
            <person name="Salamov A."/>
            <person name="Salih N.S."/>
            <person name="Samson R.A."/>
            <person name="Sandor E."/>
            <person name="Sanguinetti M."/>
            <person name="Schuetze T."/>
            <person name="Sepcic K."/>
            <person name="Shelest E."/>
            <person name="Sherlock G."/>
            <person name="Sophianopoulou V."/>
            <person name="Squina F.M."/>
            <person name="Sun H."/>
            <person name="Susca A."/>
            <person name="Todd R.B."/>
            <person name="Tsang A."/>
            <person name="Unkles S.E."/>
            <person name="van de Wiele N."/>
            <person name="van Rossen-Uffink D."/>
            <person name="Oliveira J.V."/>
            <person name="Vesth T.C."/>
            <person name="Visser J."/>
            <person name="Yu J.-H."/>
            <person name="Zhou M."/>
            <person name="Andersen M.R."/>
            <person name="Archer D.B."/>
            <person name="Baker S.E."/>
            <person name="Benoit I."/>
            <person name="Brakhage A.A."/>
            <person name="Braus G.H."/>
            <person name="Fischer R."/>
            <person name="Frisvad J.C."/>
            <person name="Goldman G.H."/>
            <person name="Houbraken J."/>
            <person name="Oakley B."/>
            <person name="Pocsi I."/>
            <person name="Scazzocchio C."/>
            <person name="Seiboth B."/>
            <person name="vanKuyk P.A."/>
            <person name="Wortman J."/>
            <person name="Dyer P.S."/>
            <person name="Grigoriev I.V."/>
        </authorList>
    </citation>
    <scope>NUCLEOTIDE SEQUENCE [LARGE SCALE GENOMIC DNA]</scope>
    <source>
        <strain evidence="15">CBS 583.65</strain>
    </source>
</reference>
<evidence type="ECO:0000313" key="15">
    <source>
        <dbReference type="Proteomes" id="UP000184073"/>
    </source>
</evidence>
<feature type="compositionally biased region" description="Polar residues" evidence="11">
    <location>
        <begin position="151"/>
        <end position="160"/>
    </location>
</feature>
<dbReference type="InterPro" id="IPR016135">
    <property type="entry name" value="UBQ-conjugating_enzyme/RWD"/>
</dbReference>
<dbReference type="PROSITE" id="PS00822">
    <property type="entry name" value="CYTO_HEME_LYASE_2"/>
    <property type="match status" value="1"/>
</dbReference>
<accession>A0A1L9PZH2</accession>
<dbReference type="Gene3D" id="3.10.110.10">
    <property type="entry name" value="Ubiquitin Conjugating Enzyme"/>
    <property type="match status" value="1"/>
</dbReference>
<dbReference type="RefSeq" id="XP_040672627.1">
    <property type="nucleotide sequence ID" value="XM_040815204.1"/>
</dbReference>
<evidence type="ECO:0000256" key="5">
    <source>
        <dbReference type="ARBA" id="ARBA00022792"/>
    </source>
</evidence>
<feature type="domain" description="UBC core" evidence="13">
    <location>
        <begin position="1"/>
        <end position="97"/>
    </location>
</feature>
<dbReference type="PANTHER" id="PTHR12743">
    <property type="entry name" value="CYTOCHROME C1 HEME LYASE"/>
    <property type="match status" value="1"/>
</dbReference>
<dbReference type="VEuPathDB" id="FungiDB:ASPVEDRAFT_56390"/>
<gene>
    <name evidence="14" type="ORF">ASPVEDRAFT_56390</name>
</gene>
<protein>
    <recommendedName>
        <fullName evidence="10">Holocytochrome c-type synthase</fullName>
        <ecNumber evidence="10">4.4.1.17</ecNumber>
    </recommendedName>
</protein>
<dbReference type="OrthoDB" id="1158011at2759"/>
<evidence type="ECO:0000256" key="9">
    <source>
        <dbReference type="ARBA" id="ARBA00023239"/>
    </source>
</evidence>
<evidence type="ECO:0000256" key="4">
    <source>
        <dbReference type="ARBA" id="ARBA00022723"/>
    </source>
</evidence>
<dbReference type="InterPro" id="IPR000608">
    <property type="entry name" value="UBC"/>
</dbReference>
<evidence type="ECO:0000256" key="1">
    <source>
        <dbReference type="ARBA" id="ARBA00004273"/>
    </source>
</evidence>
<name>A0A1L9PZH2_ASPVE</name>
<dbReference type="Pfam" id="PF01265">
    <property type="entry name" value="Cyto_heme_lyase"/>
    <property type="match status" value="1"/>
</dbReference>
<evidence type="ECO:0000256" key="2">
    <source>
        <dbReference type="ARBA" id="ARBA00007255"/>
    </source>
</evidence>
<dbReference type="PROSITE" id="PS00821">
    <property type="entry name" value="CYTO_HEME_LYASE_1"/>
    <property type="match status" value="1"/>
</dbReference>
<keyword evidence="7 10" id="KW-0496">Mitochondrion</keyword>
<evidence type="ECO:0000313" key="14">
    <source>
        <dbReference type="EMBL" id="OJJ06865.1"/>
    </source>
</evidence>